<organism evidence="2 3">
    <name type="scientific">Streptomyces mauvecolor</name>
    <dbReference type="NCBI Taxonomy" id="58345"/>
    <lineage>
        <taxon>Bacteria</taxon>
        <taxon>Bacillati</taxon>
        <taxon>Actinomycetota</taxon>
        <taxon>Actinomycetes</taxon>
        <taxon>Kitasatosporales</taxon>
        <taxon>Streptomycetaceae</taxon>
        <taxon>Streptomyces</taxon>
    </lineage>
</organism>
<evidence type="ECO:0000313" key="3">
    <source>
        <dbReference type="Proteomes" id="UP001595834"/>
    </source>
</evidence>
<feature type="compositionally biased region" description="Low complexity" evidence="1">
    <location>
        <begin position="157"/>
        <end position="169"/>
    </location>
</feature>
<accession>A0ABV9US78</accession>
<reference evidence="3" key="1">
    <citation type="journal article" date="2019" name="Int. J. Syst. Evol. Microbiol.">
        <title>The Global Catalogue of Microorganisms (GCM) 10K type strain sequencing project: providing services to taxonomists for standard genome sequencing and annotation.</title>
        <authorList>
            <consortium name="The Broad Institute Genomics Platform"/>
            <consortium name="The Broad Institute Genome Sequencing Center for Infectious Disease"/>
            <person name="Wu L."/>
            <person name="Ma J."/>
        </authorList>
    </citation>
    <scope>NUCLEOTIDE SEQUENCE [LARGE SCALE GENOMIC DNA]</scope>
    <source>
        <strain evidence="3">CCM 7224</strain>
    </source>
</reference>
<gene>
    <name evidence="2" type="ORF">ACFPFX_23855</name>
</gene>
<evidence type="ECO:0000256" key="1">
    <source>
        <dbReference type="SAM" id="MobiDB-lite"/>
    </source>
</evidence>
<dbReference type="Proteomes" id="UP001595834">
    <property type="component" value="Unassembled WGS sequence"/>
</dbReference>
<dbReference type="RefSeq" id="WP_344376856.1">
    <property type="nucleotide sequence ID" value="NZ_BAAASQ010000016.1"/>
</dbReference>
<dbReference type="EMBL" id="JBHSIZ010000030">
    <property type="protein sequence ID" value="MFC4959330.1"/>
    <property type="molecule type" value="Genomic_DNA"/>
</dbReference>
<proteinExistence type="predicted"/>
<keyword evidence="3" id="KW-1185">Reference proteome</keyword>
<protein>
    <submittedName>
        <fullName evidence="2">Uncharacterized protein</fullName>
    </submittedName>
</protein>
<evidence type="ECO:0000313" key="2">
    <source>
        <dbReference type="EMBL" id="MFC4959330.1"/>
    </source>
</evidence>
<comment type="caution">
    <text evidence="2">The sequence shown here is derived from an EMBL/GenBank/DDBJ whole genome shotgun (WGS) entry which is preliminary data.</text>
</comment>
<sequence>MTTTSCVKPSWVAVIRRSTSGRIDRYSAVSPLITGLGNGLGQVSFSSLPAFDIRTSGCVPPPENSRSDSVAFGATAPPDVGSSPVSIVRQEPFLRVRTGLVWVVDTRVPSGLADTSLDSSWSEGTFTSLPLRFASATASDSAVSPWPGEASPRSDCAPDAARPLAAAGS</sequence>
<name>A0ABV9US78_9ACTN</name>
<feature type="region of interest" description="Disordered" evidence="1">
    <location>
        <begin position="140"/>
        <end position="169"/>
    </location>
</feature>